<dbReference type="OrthoDB" id="3265338at2"/>
<evidence type="ECO:0000256" key="1">
    <source>
        <dbReference type="ARBA" id="ARBA00022630"/>
    </source>
</evidence>
<dbReference type="EMBL" id="WBJY01000001">
    <property type="protein sequence ID" value="KAB1650324.1"/>
    <property type="molecule type" value="Genomic_DNA"/>
</dbReference>
<keyword evidence="10" id="KW-1185">Reference proteome</keyword>
<dbReference type="InterPro" id="IPR016215">
    <property type="entry name" value="NTA_MOA"/>
</dbReference>
<evidence type="ECO:0000256" key="2">
    <source>
        <dbReference type="ARBA" id="ARBA00022643"/>
    </source>
</evidence>
<proteinExistence type="inferred from homology"/>
<feature type="region of interest" description="Disordered" evidence="7">
    <location>
        <begin position="431"/>
        <end position="469"/>
    </location>
</feature>
<dbReference type="Pfam" id="PF00296">
    <property type="entry name" value="Bac_luciferase"/>
    <property type="match status" value="1"/>
</dbReference>
<comment type="caution">
    <text evidence="9">The sequence shown here is derived from an EMBL/GenBank/DDBJ whole genome shotgun (WGS) entry which is preliminary data.</text>
</comment>
<dbReference type="InterPro" id="IPR051260">
    <property type="entry name" value="Diverse_substr_monoxygenases"/>
</dbReference>
<dbReference type="InterPro" id="IPR011251">
    <property type="entry name" value="Luciferase-like_dom"/>
</dbReference>
<dbReference type="AlphaFoldDB" id="A0A6H9WV00"/>
<protein>
    <submittedName>
        <fullName evidence="9">NtaA/DmoA family FMN-dependent monooxygenase</fullName>
        <ecNumber evidence="9">1.14.-.-</ecNumber>
    </submittedName>
</protein>
<dbReference type="Gene3D" id="3.20.20.30">
    <property type="entry name" value="Luciferase-like domain"/>
    <property type="match status" value="1"/>
</dbReference>
<dbReference type="GO" id="GO:0004497">
    <property type="term" value="F:monooxygenase activity"/>
    <property type="evidence" value="ECO:0007669"/>
    <property type="project" value="UniProtKB-KW"/>
</dbReference>
<keyword evidence="3 9" id="KW-0560">Oxidoreductase</keyword>
<feature type="binding site" evidence="6">
    <location>
        <position position="106"/>
    </location>
    <ligand>
        <name>FMN</name>
        <dbReference type="ChEBI" id="CHEBI:58210"/>
    </ligand>
</feature>
<feature type="domain" description="Luciferase-like" evidence="8">
    <location>
        <begin position="35"/>
        <end position="402"/>
    </location>
</feature>
<name>A0A6H9WV00_9MICO</name>
<keyword evidence="1 6" id="KW-0285">Flavoprotein</keyword>
<dbReference type="InterPro" id="IPR036661">
    <property type="entry name" value="Luciferase-like_sf"/>
</dbReference>
<dbReference type="PANTHER" id="PTHR30011:SF16">
    <property type="entry name" value="C2H2 FINGER DOMAIN TRANSCRIPTION FACTOR (EUROFUNG)-RELATED"/>
    <property type="match status" value="1"/>
</dbReference>
<dbReference type="SUPFAM" id="SSF51679">
    <property type="entry name" value="Bacterial luciferase-like"/>
    <property type="match status" value="1"/>
</dbReference>
<feature type="region of interest" description="Disordered" evidence="7">
    <location>
        <begin position="201"/>
        <end position="223"/>
    </location>
</feature>
<evidence type="ECO:0000313" key="10">
    <source>
        <dbReference type="Proteomes" id="UP000431744"/>
    </source>
</evidence>
<evidence type="ECO:0000256" key="7">
    <source>
        <dbReference type="SAM" id="MobiDB-lite"/>
    </source>
</evidence>
<sequence length="469" mass="50940">MRDAPRSVTLVGMATPPTGQYAASWMHPEARSDWLDATYWIDTARALEVGGFDLMFLPDALAVPEDREGSFETTLETGGKGAVYLDPVVTLATVAGATSTIGLGATVSTSFAPPYLIARSLLTLDHLSGGRCAWNIVTSTTDAEARNMGGERIAPKAERYDRADRVVDEVVELMRSWEPGALLLDADGGRFADPCRVHRAARGGETTDGRGHRRAMGPLTVPRSRQDHPVLMQAGASDRGLEFAARWAEIAFIWAEDRETAAAARADLRHRAAAIGRDPDGLRVCVGVQPIAAASDEAARMLVRDLEDRLDPELTMRALARIFHADATVIDPAEPATEFLDRHRGATGAEGFERMLRRRCERERLTVGRFATLQSMTQLAPQFVGAGASIADELCEWVDSGACDGFVVTAAVHNASLLAFAEHVGPELRRRGRLRGARRPEPDHPHRETLRERLGMVPSETPGAISRVV</sequence>
<evidence type="ECO:0000256" key="4">
    <source>
        <dbReference type="ARBA" id="ARBA00023033"/>
    </source>
</evidence>
<feature type="compositionally biased region" description="Basic and acidic residues" evidence="7">
    <location>
        <begin position="438"/>
        <end position="454"/>
    </location>
</feature>
<dbReference type="PANTHER" id="PTHR30011">
    <property type="entry name" value="ALKANESULFONATE MONOOXYGENASE-RELATED"/>
    <property type="match status" value="1"/>
</dbReference>
<dbReference type="PIRSF" id="PIRSF000337">
    <property type="entry name" value="NTA_MOA"/>
    <property type="match status" value="1"/>
</dbReference>
<feature type="binding site" evidence="6">
    <location>
        <position position="237"/>
    </location>
    <ligand>
        <name>FMN</name>
        <dbReference type="ChEBI" id="CHEBI:58210"/>
    </ligand>
</feature>
<dbReference type="EC" id="1.14.-.-" evidence="9"/>
<comment type="similarity">
    <text evidence="5">Belongs to the NtaA/SnaA/DszA monooxygenase family.</text>
</comment>
<keyword evidence="4 9" id="KW-0503">Monooxygenase</keyword>
<dbReference type="NCBIfam" id="TIGR03860">
    <property type="entry name" value="FMN_nitrolo"/>
    <property type="match status" value="1"/>
</dbReference>
<organism evidence="9 10">
    <name type="scientific">Pseudoclavibacter endophyticus</name>
    <dbReference type="NCBI Taxonomy" id="1778590"/>
    <lineage>
        <taxon>Bacteria</taxon>
        <taxon>Bacillati</taxon>
        <taxon>Actinomycetota</taxon>
        <taxon>Actinomycetes</taxon>
        <taxon>Micrococcales</taxon>
        <taxon>Microbacteriaceae</taxon>
        <taxon>Pseudoclavibacter</taxon>
    </lineage>
</organism>
<feature type="binding site" evidence="6">
    <location>
        <position position="160"/>
    </location>
    <ligand>
        <name>FMN</name>
        <dbReference type="ChEBI" id="CHEBI:58210"/>
    </ligand>
</feature>
<evidence type="ECO:0000259" key="8">
    <source>
        <dbReference type="Pfam" id="PF00296"/>
    </source>
</evidence>
<feature type="binding site" evidence="6">
    <location>
        <position position="59"/>
    </location>
    <ligand>
        <name>FMN</name>
        <dbReference type="ChEBI" id="CHEBI:58210"/>
    </ligand>
</feature>
<dbReference type="GO" id="GO:0016705">
    <property type="term" value="F:oxidoreductase activity, acting on paired donors, with incorporation or reduction of molecular oxygen"/>
    <property type="evidence" value="ECO:0007669"/>
    <property type="project" value="InterPro"/>
</dbReference>
<evidence type="ECO:0000313" key="9">
    <source>
        <dbReference type="EMBL" id="KAB1650324.1"/>
    </source>
</evidence>
<accession>A0A6H9WV00</accession>
<evidence type="ECO:0000256" key="6">
    <source>
        <dbReference type="PIRSR" id="PIRSR000337-1"/>
    </source>
</evidence>
<dbReference type="Proteomes" id="UP000431744">
    <property type="component" value="Unassembled WGS sequence"/>
</dbReference>
<evidence type="ECO:0000256" key="3">
    <source>
        <dbReference type="ARBA" id="ARBA00023002"/>
    </source>
</evidence>
<evidence type="ECO:0000256" key="5">
    <source>
        <dbReference type="ARBA" id="ARBA00033748"/>
    </source>
</evidence>
<reference evidence="9 10" key="1">
    <citation type="submission" date="2019-09" db="EMBL/GenBank/DDBJ databases">
        <title>Phylogeny of genus Pseudoclavibacter and closely related genus.</title>
        <authorList>
            <person name="Li Y."/>
        </authorList>
    </citation>
    <scope>NUCLEOTIDE SEQUENCE [LARGE SCALE GENOMIC DNA]</scope>
    <source>
        <strain evidence="9 10">EGI 60007</strain>
    </source>
</reference>
<gene>
    <name evidence="9" type="ORF">F8O04_09095</name>
</gene>
<keyword evidence="2 6" id="KW-0288">FMN</keyword>